<protein>
    <submittedName>
        <fullName evidence="1">Uncharacterized protein</fullName>
    </submittedName>
</protein>
<proteinExistence type="predicted"/>
<organism evidence="1">
    <name type="scientific">Collimonas fungivorans</name>
    <dbReference type="NCBI Taxonomy" id="158899"/>
    <lineage>
        <taxon>Bacteria</taxon>
        <taxon>Pseudomonadati</taxon>
        <taxon>Pseudomonadota</taxon>
        <taxon>Betaproteobacteria</taxon>
        <taxon>Burkholderiales</taxon>
        <taxon>Oxalobacteraceae</taxon>
        <taxon>Collimonas</taxon>
    </lineage>
</organism>
<dbReference type="Proteomes" id="UP000072421">
    <property type="component" value="Chromosome"/>
</dbReference>
<dbReference type="PATRIC" id="fig|158899.10.peg.1875"/>
<reference evidence="1 2" key="1">
    <citation type="submission" date="2015-11" db="EMBL/GenBank/DDBJ databases">
        <title>Exploring the genomic traits of fungus-feeding bacterial genus Collimonas.</title>
        <authorList>
            <person name="Song C."/>
            <person name="Schmidt R."/>
            <person name="de Jager V."/>
            <person name="Krzyzanowska D."/>
            <person name="Jongedijk E."/>
            <person name="Cankar K."/>
            <person name="Beekwilder J."/>
            <person name="van Veen A."/>
            <person name="de Boer W."/>
            <person name="van Veen J.A."/>
            <person name="Garbeva P."/>
        </authorList>
    </citation>
    <scope>NUCLEOTIDE SEQUENCE [LARGE SCALE GENOMIC DNA]</scope>
    <source>
        <strain evidence="1 2">Ter6</strain>
    </source>
</reference>
<evidence type="ECO:0000313" key="2">
    <source>
        <dbReference type="Proteomes" id="UP000072421"/>
    </source>
</evidence>
<sequence>MVIMVGYALDDLIKQVQSITTFAVGIHRIFIRRQRRQSITMSDLPTNISI</sequence>
<name>A0A127P9T9_9BURK</name>
<dbReference type="AlphaFoldDB" id="A0A127P9T9"/>
<dbReference type="EMBL" id="CP013232">
    <property type="protein sequence ID" value="AMO94566.1"/>
    <property type="molecule type" value="Genomic_DNA"/>
</dbReference>
<gene>
    <name evidence="1" type="ORF">CFter6_1871</name>
</gene>
<evidence type="ECO:0000313" key="1">
    <source>
        <dbReference type="EMBL" id="AMO94566.1"/>
    </source>
</evidence>
<accession>A0A127P9T9</accession>